<evidence type="ECO:0000313" key="8">
    <source>
        <dbReference type="Proteomes" id="UP000177885"/>
    </source>
</evidence>
<dbReference type="Proteomes" id="UP000177885">
    <property type="component" value="Unassembled WGS sequence"/>
</dbReference>
<evidence type="ECO:0000256" key="2">
    <source>
        <dbReference type="ARBA" id="ARBA00005272"/>
    </source>
</evidence>
<dbReference type="InterPro" id="IPR051169">
    <property type="entry name" value="NADH-Q_oxidoreductase"/>
</dbReference>
<dbReference type="GO" id="GO:0003955">
    <property type="term" value="F:NAD(P)H dehydrogenase (quinone) activity"/>
    <property type="evidence" value="ECO:0007669"/>
    <property type="project" value="TreeGrafter"/>
</dbReference>
<feature type="domain" description="FAD/NAD(P)-binding" evidence="6">
    <location>
        <begin position="6"/>
        <end position="341"/>
    </location>
</feature>
<dbReference type="Gene3D" id="3.50.50.100">
    <property type="match status" value="1"/>
</dbReference>
<keyword evidence="5" id="KW-0560">Oxidoreductase</keyword>
<dbReference type="PANTHER" id="PTHR42913">
    <property type="entry name" value="APOPTOSIS-INDUCING FACTOR 1"/>
    <property type="match status" value="1"/>
</dbReference>
<evidence type="ECO:0000256" key="3">
    <source>
        <dbReference type="ARBA" id="ARBA00022630"/>
    </source>
</evidence>
<protein>
    <recommendedName>
        <fullName evidence="6">FAD/NAD(P)-binding domain-containing protein</fullName>
    </recommendedName>
</protein>
<comment type="caution">
    <text evidence="7">The sequence shown here is derived from an EMBL/GenBank/DDBJ whole genome shotgun (WGS) entry which is preliminary data.</text>
</comment>
<evidence type="ECO:0000313" key="7">
    <source>
        <dbReference type="EMBL" id="OGL66739.1"/>
    </source>
</evidence>
<reference evidence="7 8" key="1">
    <citation type="journal article" date="2016" name="Nat. Commun.">
        <title>Thousands of microbial genomes shed light on interconnected biogeochemical processes in an aquifer system.</title>
        <authorList>
            <person name="Anantharaman K."/>
            <person name="Brown C.T."/>
            <person name="Hug L.A."/>
            <person name="Sharon I."/>
            <person name="Castelle C.J."/>
            <person name="Probst A.J."/>
            <person name="Thomas B.C."/>
            <person name="Singh A."/>
            <person name="Wilkins M.J."/>
            <person name="Karaoz U."/>
            <person name="Brodie E.L."/>
            <person name="Williams K.H."/>
            <person name="Hubbard S.S."/>
            <person name="Banfield J.F."/>
        </authorList>
    </citation>
    <scope>NUCLEOTIDE SEQUENCE [LARGE SCALE GENOMIC DNA]</scope>
</reference>
<dbReference type="Pfam" id="PF07992">
    <property type="entry name" value="Pyr_redox_2"/>
    <property type="match status" value="1"/>
</dbReference>
<accession>A0A1F7TL87</accession>
<dbReference type="GO" id="GO:0019646">
    <property type="term" value="P:aerobic electron transport chain"/>
    <property type="evidence" value="ECO:0007669"/>
    <property type="project" value="TreeGrafter"/>
</dbReference>
<comment type="cofactor">
    <cofactor evidence="1">
        <name>FAD</name>
        <dbReference type="ChEBI" id="CHEBI:57692"/>
    </cofactor>
</comment>
<dbReference type="EMBL" id="MGDT01000006">
    <property type="protein sequence ID" value="OGL66739.1"/>
    <property type="molecule type" value="Genomic_DNA"/>
</dbReference>
<evidence type="ECO:0000256" key="4">
    <source>
        <dbReference type="ARBA" id="ARBA00022827"/>
    </source>
</evidence>
<sequence length="427" mass="47102">MKGPHRIIIVGGGFGGLRAALELVKRRARLKSFEVTLVDRETRHIYSPLLYEVCTGGLDADMGRASVQELKSGVAVPFSDFERRVKKSRLHFVRGELTGLDEEAKEIALKDGRTLPYDDLILACGGAPNTFGIPGVEEHAFFLKWLPDALRIRARIAAFLEARRKGKERRVCVLIAGGGPTGTESAAELANFFQRMTDAGVLDREAWHVRLVEAGPTVLPNHPEPVRQAARKRLEALGVDVMTGTKLNKIEPGRACLTIADDGEECIREADVVVWAGGIKPPAAWKSLKLPVDAKGWLMAEPSLQLKGKDHVWGLGDAVSFMHPKTGVRVPALAQVATREAAIVAENVTRLLERRPAITWNPPEYWMTVTPLGGHHAIADLGRFVLTGFPGYVARKVADLMYFCSILPWRQALRLWAKGTMVYMRND</sequence>
<gene>
    <name evidence="7" type="ORF">A2856_03165</name>
</gene>
<dbReference type="PRINTS" id="PR00411">
    <property type="entry name" value="PNDRDTASEI"/>
</dbReference>
<keyword evidence="3" id="KW-0285">Flavoprotein</keyword>
<dbReference type="PRINTS" id="PR00368">
    <property type="entry name" value="FADPNR"/>
</dbReference>
<dbReference type="PANTHER" id="PTHR42913:SF3">
    <property type="entry name" value="64 KDA MITOCHONDRIAL NADH DEHYDROGENASE (EUROFUNG)"/>
    <property type="match status" value="1"/>
</dbReference>
<proteinExistence type="inferred from homology"/>
<dbReference type="InterPro" id="IPR036188">
    <property type="entry name" value="FAD/NAD-bd_sf"/>
</dbReference>
<evidence type="ECO:0000256" key="1">
    <source>
        <dbReference type="ARBA" id="ARBA00001974"/>
    </source>
</evidence>
<comment type="similarity">
    <text evidence="2">Belongs to the NADH dehydrogenase family.</text>
</comment>
<evidence type="ECO:0000256" key="5">
    <source>
        <dbReference type="ARBA" id="ARBA00023002"/>
    </source>
</evidence>
<dbReference type="STRING" id="1802385.A2856_03165"/>
<evidence type="ECO:0000259" key="6">
    <source>
        <dbReference type="Pfam" id="PF07992"/>
    </source>
</evidence>
<dbReference type="AlphaFoldDB" id="A0A1F7TL87"/>
<dbReference type="SUPFAM" id="SSF51905">
    <property type="entry name" value="FAD/NAD(P)-binding domain"/>
    <property type="match status" value="1"/>
</dbReference>
<organism evidence="7 8">
    <name type="scientific">Candidatus Uhrbacteria bacterium RIFCSPHIGHO2_01_FULL_63_20</name>
    <dbReference type="NCBI Taxonomy" id="1802385"/>
    <lineage>
        <taxon>Bacteria</taxon>
        <taxon>Candidatus Uhriibacteriota</taxon>
    </lineage>
</organism>
<keyword evidence="4" id="KW-0274">FAD</keyword>
<dbReference type="InterPro" id="IPR023753">
    <property type="entry name" value="FAD/NAD-binding_dom"/>
</dbReference>
<name>A0A1F7TL87_9BACT</name>